<dbReference type="EMBL" id="LKLP01000003">
    <property type="protein sequence ID" value="KSU14881.1"/>
    <property type="molecule type" value="Genomic_DNA"/>
</dbReference>
<evidence type="ECO:0000256" key="2">
    <source>
        <dbReference type="ARBA" id="ARBA00022692"/>
    </source>
</evidence>
<comment type="subcellular location">
    <subcellularLocation>
        <location evidence="1">Cell membrane</location>
        <topology evidence="1">Multi-pass membrane protein</topology>
    </subcellularLocation>
</comment>
<dbReference type="SUPFAM" id="SSF90123">
    <property type="entry name" value="ABC transporter transmembrane region"/>
    <property type="match status" value="1"/>
</dbReference>
<accession>A0A0V8DNV9</accession>
<sequence length="113" mass="12764">MMRGNYLNCGGKGAERFQKGRRAQNFFPTIIRLFKYMRRDLWGLLFSILIASLSVILSVQAPKILGNATTVIFDGVTKSLKNHTAIQIDMAKVESILLYVMVIYLISFISGFL</sequence>
<protein>
    <submittedName>
        <fullName evidence="6">Lipid A export ATP-binding/permease protein MsbA</fullName>
    </submittedName>
</protein>
<keyword evidence="3 5" id="KW-1133">Transmembrane helix</keyword>
<feature type="transmembrane region" description="Helical" evidence="5">
    <location>
        <begin position="41"/>
        <end position="61"/>
    </location>
</feature>
<evidence type="ECO:0000256" key="4">
    <source>
        <dbReference type="ARBA" id="ARBA00023136"/>
    </source>
</evidence>
<keyword evidence="6" id="KW-0547">Nucleotide-binding</keyword>
<evidence type="ECO:0000256" key="1">
    <source>
        <dbReference type="ARBA" id="ARBA00004651"/>
    </source>
</evidence>
<keyword evidence="2 5" id="KW-0812">Transmembrane</keyword>
<dbReference type="PATRIC" id="fig|1360.106.peg.1568"/>
<dbReference type="InterPro" id="IPR036640">
    <property type="entry name" value="ABC1_TM_sf"/>
</dbReference>
<evidence type="ECO:0000313" key="7">
    <source>
        <dbReference type="Proteomes" id="UP000054230"/>
    </source>
</evidence>
<dbReference type="GO" id="GO:0005886">
    <property type="term" value="C:plasma membrane"/>
    <property type="evidence" value="ECO:0007669"/>
    <property type="project" value="UniProtKB-SubCell"/>
</dbReference>
<dbReference type="Gene3D" id="1.20.1560.10">
    <property type="entry name" value="ABC transporter type 1, transmembrane domain"/>
    <property type="match status" value="1"/>
</dbReference>
<dbReference type="GO" id="GO:0005524">
    <property type="term" value="F:ATP binding"/>
    <property type="evidence" value="ECO:0007669"/>
    <property type="project" value="UniProtKB-KW"/>
</dbReference>
<feature type="transmembrane region" description="Helical" evidence="5">
    <location>
        <begin position="96"/>
        <end position="112"/>
    </location>
</feature>
<name>A0A0V8DNV9_LACLL</name>
<keyword evidence="6" id="KW-0067">ATP-binding</keyword>
<evidence type="ECO:0000256" key="5">
    <source>
        <dbReference type="SAM" id="Phobius"/>
    </source>
</evidence>
<evidence type="ECO:0000313" key="6">
    <source>
        <dbReference type="EMBL" id="KSU14881.1"/>
    </source>
</evidence>
<comment type="caution">
    <text evidence="6">The sequence shown here is derived from an EMBL/GenBank/DDBJ whole genome shotgun (WGS) entry which is preliminary data.</text>
</comment>
<reference evidence="7" key="1">
    <citation type="submission" date="2015-10" db="EMBL/GenBank/DDBJ databases">
        <title>Draft Genome Sequences of 11 Lactococcus lactis subspecies cremoris strains.</title>
        <authorList>
            <person name="Wels M."/>
            <person name="Backus L."/>
            <person name="Boekhorst J."/>
            <person name="Dijkstra A."/>
            <person name="Beerthuizen M."/>
            <person name="Kelly W."/>
            <person name="Siezen R."/>
            <person name="Bachmann H."/>
            <person name="Van Hijum S."/>
        </authorList>
    </citation>
    <scope>NUCLEOTIDE SEQUENCE [LARGE SCALE GENOMIC DNA]</scope>
    <source>
        <strain evidence="7">LMG8520</strain>
    </source>
</reference>
<organism evidence="6 7">
    <name type="scientific">Lactococcus lactis subsp. lactis</name>
    <name type="common">Streptococcus lactis</name>
    <dbReference type="NCBI Taxonomy" id="1360"/>
    <lineage>
        <taxon>Bacteria</taxon>
        <taxon>Bacillati</taxon>
        <taxon>Bacillota</taxon>
        <taxon>Bacilli</taxon>
        <taxon>Lactobacillales</taxon>
        <taxon>Streptococcaceae</taxon>
        <taxon>Lactococcus</taxon>
    </lineage>
</organism>
<dbReference type="Proteomes" id="UP000054230">
    <property type="component" value="Unassembled WGS sequence"/>
</dbReference>
<proteinExistence type="predicted"/>
<keyword evidence="4 5" id="KW-0472">Membrane</keyword>
<gene>
    <name evidence="6" type="ORF">LMG8520_0119</name>
</gene>
<evidence type="ECO:0000256" key="3">
    <source>
        <dbReference type="ARBA" id="ARBA00022989"/>
    </source>
</evidence>
<dbReference type="AlphaFoldDB" id="A0A0V8DNV9"/>